<feature type="transmembrane region" description="Helical" evidence="1">
    <location>
        <begin position="66"/>
        <end position="88"/>
    </location>
</feature>
<name>A0ABX3ITR1_9PSED</name>
<keyword evidence="1" id="KW-0472">Membrane</keyword>
<evidence type="ECO:0000313" key="3">
    <source>
        <dbReference type="Proteomes" id="UP000189310"/>
    </source>
</evidence>
<comment type="caution">
    <text evidence="2">The sequence shown here is derived from an EMBL/GenBank/DDBJ whole genome shotgun (WGS) entry which is preliminary data.</text>
</comment>
<sequence>MKAISRLFWSLVAGSFLGTGIAFFSVLIGKGGEELGFTAWTFWYYTICMGLCVGLLVGFDTVRKHAAWMLAFVIAIGLVMSVGFVGMMDVHATGDMVERMQQQLEAMAQLMAQAVMYVAPGGVALAYGLVAYDTVRSGAGRRRLAPS</sequence>
<organism evidence="2 3">
    <name type="scientific">Pseudomonas oryzihabitans</name>
    <dbReference type="NCBI Taxonomy" id="47885"/>
    <lineage>
        <taxon>Bacteria</taxon>
        <taxon>Pseudomonadati</taxon>
        <taxon>Pseudomonadota</taxon>
        <taxon>Gammaproteobacteria</taxon>
        <taxon>Pseudomonadales</taxon>
        <taxon>Pseudomonadaceae</taxon>
        <taxon>Pseudomonas</taxon>
    </lineage>
</organism>
<keyword evidence="1" id="KW-0812">Transmembrane</keyword>
<keyword evidence="1" id="KW-1133">Transmembrane helix</keyword>
<feature type="transmembrane region" description="Helical" evidence="1">
    <location>
        <begin position="40"/>
        <end position="59"/>
    </location>
</feature>
<keyword evidence="3" id="KW-1185">Reference proteome</keyword>
<dbReference type="EMBL" id="MTLN01000006">
    <property type="protein sequence ID" value="ONN71170.1"/>
    <property type="molecule type" value="Genomic_DNA"/>
</dbReference>
<dbReference type="RefSeq" id="WP_077172037.1">
    <property type="nucleotide sequence ID" value="NZ_MTLN01000006.1"/>
</dbReference>
<evidence type="ECO:0000256" key="1">
    <source>
        <dbReference type="SAM" id="Phobius"/>
    </source>
</evidence>
<feature type="transmembrane region" description="Helical" evidence="1">
    <location>
        <begin position="7"/>
        <end position="28"/>
    </location>
</feature>
<evidence type="ECO:0008006" key="4">
    <source>
        <dbReference type="Google" id="ProtNLM"/>
    </source>
</evidence>
<dbReference type="Proteomes" id="UP000189310">
    <property type="component" value="Unassembled WGS sequence"/>
</dbReference>
<feature type="transmembrane region" description="Helical" evidence="1">
    <location>
        <begin position="108"/>
        <end position="132"/>
    </location>
</feature>
<accession>A0ABX3ITR1</accession>
<reference evidence="2 3" key="1">
    <citation type="submission" date="2017-01" db="EMBL/GenBank/DDBJ databases">
        <title>Pseudomonas psychrotolerans genome sequencing and assembly.</title>
        <authorList>
            <person name="Vyas B."/>
            <person name="Mayilraj S."/>
        </authorList>
    </citation>
    <scope>NUCLEOTIDE SEQUENCE [LARGE SCALE GENOMIC DNA]</scope>
    <source>
        <strain evidence="2 3">SDS18</strain>
    </source>
</reference>
<evidence type="ECO:0000313" key="2">
    <source>
        <dbReference type="EMBL" id="ONN71170.1"/>
    </source>
</evidence>
<gene>
    <name evidence="2" type="ORF">BVL52_11785</name>
</gene>
<proteinExistence type="predicted"/>
<protein>
    <recommendedName>
        <fullName evidence="4">DUF4199 domain-containing protein</fullName>
    </recommendedName>
</protein>